<dbReference type="PANTHER" id="PTHR12772:SF0">
    <property type="entry name" value="DNA REPLICATION COMPLEX GINS PROTEIN PSF2"/>
    <property type="match status" value="1"/>
</dbReference>
<evidence type="ECO:0000259" key="12">
    <source>
        <dbReference type="Pfam" id="PF25005"/>
    </source>
</evidence>
<sequence length="255" mass="28240">MAFPLPRGITASEIAFLAEMETVTIVPRQRLEGLELLGGPVEPLVPPRRASLPLWLALLLKRQRRANIIPPTWLHPEPLALILEFESQHQDYKNAFSPPPPCPFTPDGNRYYVAPPFLPQNTAQTVTSSRDPPSLPFHWVEVGNMLLEVASDDLVDPDQIRRLLKDLREVRMAKMRSGVDVLDAAATGGGGVALTGVGSMELGEERGFITGVVDGLRKIGSSKEQARREQMAEQRANGGYDGTQDNDEEEDYMEF</sequence>
<comment type="function">
    <text evidence="8">The GINS complex plays an essential role in the initiation of DNA replication. Has a role in chromosome segregation.</text>
</comment>
<dbReference type="Gene3D" id="1.20.58.1020">
    <property type="match status" value="1"/>
</dbReference>
<dbReference type="OrthoDB" id="1938138at2759"/>
<evidence type="ECO:0000256" key="5">
    <source>
        <dbReference type="ARBA" id="ARBA00022705"/>
    </source>
</evidence>
<dbReference type="CDD" id="cd11712">
    <property type="entry name" value="GINS_A_psf2"/>
    <property type="match status" value="1"/>
</dbReference>
<feature type="domain" description="GINS subunit" evidence="11">
    <location>
        <begin position="125"/>
        <end position="219"/>
    </location>
</feature>
<organism evidence="13 14">
    <name type="scientific">Penicillium fimorum</name>
    <dbReference type="NCBI Taxonomy" id="1882269"/>
    <lineage>
        <taxon>Eukaryota</taxon>
        <taxon>Fungi</taxon>
        <taxon>Dikarya</taxon>
        <taxon>Ascomycota</taxon>
        <taxon>Pezizomycotina</taxon>
        <taxon>Eurotiomycetes</taxon>
        <taxon>Eurotiomycetidae</taxon>
        <taxon>Eurotiales</taxon>
        <taxon>Aspergillaceae</taxon>
        <taxon>Penicillium</taxon>
    </lineage>
</organism>
<evidence type="ECO:0000313" key="14">
    <source>
        <dbReference type="Proteomes" id="UP001149954"/>
    </source>
</evidence>
<dbReference type="Pfam" id="PF05916">
    <property type="entry name" value="Sld5"/>
    <property type="match status" value="1"/>
</dbReference>
<dbReference type="GO" id="GO:0006260">
    <property type="term" value="P:DNA replication"/>
    <property type="evidence" value="ECO:0007669"/>
    <property type="project" value="UniProtKB-KW"/>
</dbReference>
<evidence type="ECO:0000313" key="13">
    <source>
        <dbReference type="EMBL" id="KAJ5519946.1"/>
    </source>
</evidence>
<feature type="compositionally biased region" description="Acidic residues" evidence="10">
    <location>
        <begin position="244"/>
        <end position="255"/>
    </location>
</feature>
<evidence type="ECO:0000256" key="4">
    <source>
        <dbReference type="ARBA" id="ARBA00015139"/>
    </source>
</evidence>
<evidence type="ECO:0000256" key="6">
    <source>
        <dbReference type="ARBA" id="ARBA00022829"/>
    </source>
</evidence>
<feature type="region of interest" description="Disordered" evidence="10">
    <location>
        <begin position="220"/>
        <end position="255"/>
    </location>
</feature>
<dbReference type="InterPro" id="IPR007257">
    <property type="entry name" value="GINS_Psf2"/>
</dbReference>
<protein>
    <recommendedName>
        <fullName evidence="4 9">DNA replication complex GINS protein PSF2</fullName>
    </recommendedName>
</protein>
<dbReference type="InterPro" id="IPR036224">
    <property type="entry name" value="GINS_bundle-like_dom_sf"/>
</dbReference>
<gene>
    <name evidence="13" type="ORF">N7463_000399</name>
</gene>
<keyword evidence="5 9" id="KW-0235">DNA replication</keyword>
<keyword evidence="14" id="KW-1185">Reference proteome</keyword>
<evidence type="ECO:0000256" key="10">
    <source>
        <dbReference type="SAM" id="MobiDB-lite"/>
    </source>
</evidence>
<evidence type="ECO:0000256" key="2">
    <source>
        <dbReference type="ARBA" id="ARBA00010565"/>
    </source>
</evidence>
<dbReference type="SUPFAM" id="SSF158573">
    <property type="entry name" value="GINS helical bundle-like"/>
    <property type="match status" value="1"/>
</dbReference>
<dbReference type="PANTHER" id="PTHR12772">
    <property type="entry name" value="DNA REPLICATION COMPLEX GINS PROTEIN PSF2"/>
    <property type="match status" value="1"/>
</dbReference>
<dbReference type="AlphaFoldDB" id="A0A9W9Y4D4"/>
<evidence type="ECO:0000256" key="8">
    <source>
        <dbReference type="ARBA" id="ARBA00025163"/>
    </source>
</evidence>
<proteinExistence type="inferred from homology"/>
<evidence type="ECO:0000259" key="11">
    <source>
        <dbReference type="Pfam" id="PF05916"/>
    </source>
</evidence>
<dbReference type="InterPro" id="IPR056784">
    <property type="entry name" value="PSF2_N"/>
</dbReference>
<reference evidence="13" key="2">
    <citation type="journal article" date="2023" name="IMA Fungus">
        <title>Comparative genomic study of the Penicillium genus elucidates a diverse pangenome and 15 lateral gene transfer events.</title>
        <authorList>
            <person name="Petersen C."/>
            <person name="Sorensen T."/>
            <person name="Nielsen M.R."/>
            <person name="Sondergaard T.E."/>
            <person name="Sorensen J.L."/>
            <person name="Fitzpatrick D.A."/>
            <person name="Frisvad J.C."/>
            <person name="Nielsen K.L."/>
        </authorList>
    </citation>
    <scope>NUCLEOTIDE SEQUENCE</scope>
    <source>
        <strain evidence="13">IBT 29495</strain>
    </source>
</reference>
<dbReference type="FunFam" id="1.20.58.1020:FF:000001">
    <property type="entry name" value="DNA replication complex GINS protein PSF2"/>
    <property type="match status" value="1"/>
</dbReference>
<keyword evidence="6" id="KW-0159">Chromosome partition</keyword>
<accession>A0A9W9Y4D4</accession>
<dbReference type="Gene3D" id="3.40.5.50">
    <property type="match status" value="1"/>
</dbReference>
<name>A0A9W9Y4D4_9EURO</name>
<feature type="domain" description="DNA replication complex GINS protein PSF2 N-terminal" evidence="12">
    <location>
        <begin position="10"/>
        <end position="69"/>
    </location>
</feature>
<keyword evidence="7 9" id="KW-0539">Nucleus</keyword>
<dbReference type="CDD" id="cd21694">
    <property type="entry name" value="GINS_B_Psf2"/>
    <property type="match status" value="1"/>
</dbReference>
<evidence type="ECO:0000256" key="3">
    <source>
        <dbReference type="ARBA" id="ARBA00011352"/>
    </source>
</evidence>
<comment type="subcellular location">
    <subcellularLocation>
        <location evidence="1 9">Nucleus</location>
    </subcellularLocation>
</comment>
<dbReference type="GO" id="GO:0000811">
    <property type="term" value="C:GINS complex"/>
    <property type="evidence" value="ECO:0007669"/>
    <property type="project" value="TreeGrafter"/>
</dbReference>
<dbReference type="InterPro" id="IPR021151">
    <property type="entry name" value="GINS_A"/>
</dbReference>
<evidence type="ECO:0000256" key="7">
    <source>
        <dbReference type="ARBA" id="ARBA00023242"/>
    </source>
</evidence>
<dbReference type="PIRSF" id="PIRSF028998">
    <property type="entry name" value="GINS_Psf2_subgr"/>
    <property type="match status" value="1"/>
</dbReference>
<comment type="similarity">
    <text evidence="2 9">Belongs to the GINS2/PSF2 family.</text>
</comment>
<comment type="caution">
    <text evidence="13">The sequence shown here is derived from an EMBL/GenBank/DDBJ whole genome shotgun (WGS) entry which is preliminary data.</text>
</comment>
<dbReference type="GO" id="GO:0000727">
    <property type="term" value="P:double-strand break repair via break-induced replication"/>
    <property type="evidence" value="ECO:0007669"/>
    <property type="project" value="TreeGrafter"/>
</dbReference>
<dbReference type="Proteomes" id="UP001149954">
    <property type="component" value="Unassembled WGS sequence"/>
</dbReference>
<dbReference type="SUPFAM" id="SSF160059">
    <property type="entry name" value="PriA/YqbF domain"/>
    <property type="match status" value="1"/>
</dbReference>
<evidence type="ECO:0000256" key="9">
    <source>
        <dbReference type="PIRNR" id="PIRNR028998"/>
    </source>
</evidence>
<reference evidence="13" key="1">
    <citation type="submission" date="2022-12" db="EMBL/GenBank/DDBJ databases">
        <authorList>
            <person name="Petersen C."/>
        </authorList>
    </citation>
    <scope>NUCLEOTIDE SEQUENCE</scope>
    <source>
        <strain evidence="13">IBT 29495</strain>
    </source>
</reference>
<dbReference type="EMBL" id="JAPWDS010000001">
    <property type="protein sequence ID" value="KAJ5519946.1"/>
    <property type="molecule type" value="Genomic_DNA"/>
</dbReference>
<comment type="subunit">
    <text evidence="3">Component of the GINS complex which is a heterotetramer of SLD5, PSF1, PSF2 and PSF3.</text>
</comment>
<dbReference type="FunFam" id="3.40.5.50:FF:000001">
    <property type="entry name" value="DNA replication complex GINS protein PSF2"/>
    <property type="match status" value="1"/>
</dbReference>
<dbReference type="GO" id="GO:0007059">
    <property type="term" value="P:chromosome segregation"/>
    <property type="evidence" value="ECO:0007669"/>
    <property type="project" value="UniProtKB-KW"/>
</dbReference>
<evidence type="ECO:0000256" key="1">
    <source>
        <dbReference type="ARBA" id="ARBA00004123"/>
    </source>
</evidence>
<dbReference type="Pfam" id="PF25005">
    <property type="entry name" value="PSF2_N"/>
    <property type="match status" value="1"/>
</dbReference>